<evidence type="ECO:0000313" key="2">
    <source>
        <dbReference type="Proteomes" id="UP000075666"/>
    </source>
</evidence>
<dbReference type="AlphaFoldDB" id="A0A150L6N7"/>
<sequence>MNKEKKNIESDNETFNLFIDKISLIILDKVLEEYKGADSQNCIQTA</sequence>
<dbReference type="EMBL" id="LQYN01000039">
    <property type="protein sequence ID" value="KYD07968.1"/>
    <property type="molecule type" value="Genomic_DNA"/>
</dbReference>
<reference evidence="1 2" key="1">
    <citation type="submission" date="2016-01" db="EMBL/GenBank/DDBJ databases">
        <title>Genome Sequences of Twelve Sporeforming Bacillus Species Isolated from Foods.</title>
        <authorList>
            <person name="Berendsen E.M."/>
            <person name="Wells-Bennik M.H."/>
            <person name="Krawcyk A.O."/>
            <person name="De Jong A."/>
            <person name="Holsappel S."/>
            <person name="Eijlander R.T."/>
            <person name="Kuipers O.P."/>
        </authorList>
    </citation>
    <scope>NUCLEOTIDE SEQUENCE [LARGE SCALE GENOMIC DNA]</scope>
    <source>
        <strain evidence="1 2">B4102</strain>
    </source>
</reference>
<protein>
    <submittedName>
        <fullName evidence="1">Uncharacterized protein</fullName>
    </submittedName>
</protein>
<keyword evidence="2" id="KW-1185">Reference proteome</keyword>
<proteinExistence type="predicted"/>
<dbReference type="PATRIC" id="fig|46224.3.peg.2822"/>
<evidence type="ECO:0000313" key="1">
    <source>
        <dbReference type="EMBL" id="KYD07968.1"/>
    </source>
</evidence>
<organism evidence="1 2">
    <name type="scientific">Heyndrickxia sporothermodurans</name>
    <dbReference type="NCBI Taxonomy" id="46224"/>
    <lineage>
        <taxon>Bacteria</taxon>
        <taxon>Bacillati</taxon>
        <taxon>Bacillota</taxon>
        <taxon>Bacilli</taxon>
        <taxon>Bacillales</taxon>
        <taxon>Bacillaceae</taxon>
        <taxon>Heyndrickxia</taxon>
    </lineage>
</organism>
<dbReference type="RefSeq" id="WP_160331435.1">
    <property type="nucleotide sequence ID" value="NZ_LQYN01000039.1"/>
</dbReference>
<dbReference type="STRING" id="46224.B4102_0602"/>
<accession>A0A150L6N7</accession>
<comment type="caution">
    <text evidence="1">The sequence shown here is derived from an EMBL/GenBank/DDBJ whole genome shotgun (WGS) entry which is preliminary data.</text>
</comment>
<gene>
    <name evidence="1" type="ORF">B4102_0602</name>
</gene>
<dbReference type="Proteomes" id="UP000075666">
    <property type="component" value="Unassembled WGS sequence"/>
</dbReference>
<name>A0A150L6N7_9BACI</name>